<keyword evidence="4" id="KW-0472">Membrane</keyword>
<dbReference type="OrthoDB" id="294295at2759"/>
<dbReference type="Gene3D" id="3.40.50.720">
    <property type="entry name" value="NAD(P)-binding Rossmann-like Domain"/>
    <property type="match status" value="1"/>
</dbReference>
<gene>
    <name evidence="5" type="ORF">K505DRAFT_60883</name>
</gene>
<evidence type="ECO:0000256" key="1">
    <source>
        <dbReference type="ARBA" id="ARBA00006484"/>
    </source>
</evidence>
<keyword evidence="4" id="KW-1133">Transmembrane helix</keyword>
<keyword evidence="4" id="KW-0812">Transmembrane</keyword>
<evidence type="ECO:0000256" key="2">
    <source>
        <dbReference type="ARBA" id="ARBA00022857"/>
    </source>
</evidence>
<dbReference type="SUPFAM" id="SSF51735">
    <property type="entry name" value="NAD(P)-binding Rossmann-fold domains"/>
    <property type="match status" value="1"/>
</dbReference>
<reference evidence="5" key="1">
    <citation type="journal article" date="2020" name="Stud. Mycol.">
        <title>101 Dothideomycetes genomes: a test case for predicting lifestyles and emergence of pathogens.</title>
        <authorList>
            <person name="Haridas S."/>
            <person name="Albert R."/>
            <person name="Binder M."/>
            <person name="Bloem J."/>
            <person name="Labutti K."/>
            <person name="Salamov A."/>
            <person name="Andreopoulos B."/>
            <person name="Baker S."/>
            <person name="Barry K."/>
            <person name="Bills G."/>
            <person name="Bluhm B."/>
            <person name="Cannon C."/>
            <person name="Castanera R."/>
            <person name="Culley D."/>
            <person name="Daum C."/>
            <person name="Ezra D."/>
            <person name="Gonzalez J."/>
            <person name="Henrissat B."/>
            <person name="Kuo A."/>
            <person name="Liang C."/>
            <person name="Lipzen A."/>
            <person name="Lutzoni F."/>
            <person name="Magnuson J."/>
            <person name="Mondo S."/>
            <person name="Nolan M."/>
            <person name="Ohm R."/>
            <person name="Pangilinan J."/>
            <person name="Park H.-J."/>
            <person name="Ramirez L."/>
            <person name="Alfaro M."/>
            <person name="Sun H."/>
            <person name="Tritt A."/>
            <person name="Yoshinaga Y."/>
            <person name="Zwiers L.-H."/>
            <person name="Turgeon B."/>
            <person name="Goodwin S."/>
            <person name="Spatafora J."/>
            <person name="Crous P."/>
            <person name="Grigoriev I."/>
        </authorList>
    </citation>
    <scope>NUCLEOTIDE SEQUENCE</scope>
    <source>
        <strain evidence="5">CBS 109.77</strain>
    </source>
</reference>
<accession>A0A6A6X6Y3</accession>
<protein>
    <submittedName>
        <fullName evidence="5">NAD(P)-binding protein</fullName>
    </submittedName>
</protein>
<dbReference type="InterPro" id="IPR002347">
    <property type="entry name" value="SDR_fam"/>
</dbReference>
<dbReference type="PANTHER" id="PTHR43477">
    <property type="entry name" value="DIHYDROANTICAPSIN 7-DEHYDROGENASE"/>
    <property type="match status" value="1"/>
</dbReference>
<proteinExistence type="inferred from homology"/>
<evidence type="ECO:0000313" key="6">
    <source>
        <dbReference type="Proteomes" id="UP000799757"/>
    </source>
</evidence>
<dbReference type="EMBL" id="MU001997">
    <property type="protein sequence ID" value="KAF2791873.1"/>
    <property type="molecule type" value="Genomic_DNA"/>
</dbReference>
<comment type="similarity">
    <text evidence="1">Belongs to the short-chain dehydrogenases/reductases (SDR) family.</text>
</comment>
<dbReference type="PRINTS" id="PR00081">
    <property type="entry name" value="GDHRDH"/>
</dbReference>
<dbReference type="InterPro" id="IPR036291">
    <property type="entry name" value="NAD(P)-bd_dom_sf"/>
</dbReference>
<dbReference type="AlphaFoldDB" id="A0A6A6X6Y3"/>
<organism evidence="5 6">
    <name type="scientific">Melanomma pulvis-pyrius CBS 109.77</name>
    <dbReference type="NCBI Taxonomy" id="1314802"/>
    <lineage>
        <taxon>Eukaryota</taxon>
        <taxon>Fungi</taxon>
        <taxon>Dikarya</taxon>
        <taxon>Ascomycota</taxon>
        <taxon>Pezizomycotina</taxon>
        <taxon>Dothideomycetes</taxon>
        <taxon>Pleosporomycetidae</taxon>
        <taxon>Pleosporales</taxon>
        <taxon>Melanommataceae</taxon>
        <taxon>Melanomma</taxon>
    </lineage>
</organism>
<keyword evidence="6" id="KW-1185">Reference proteome</keyword>
<evidence type="ECO:0000313" key="5">
    <source>
        <dbReference type="EMBL" id="KAF2791873.1"/>
    </source>
</evidence>
<dbReference type="Pfam" id="PF23441">
    <property type="entry name" value="SDR"/>
    <property type="match status" value="1"/>
</dbReference>
<dbReference type="Proteomes" id="UP000799757">
    <property type="component" value="Unassembled WGS sequence"/>
</dbReference>
<dbReference type="InterPro" id="IPR057571">
    <property type="entry name" value="SDR_PhqE-like"/>
</dbReference>
<evidence type="ECO:0000256" key="4">
    <source>
        <dbReference type="SAM" id="Phobius"/>
    </source>
</evidence>
<keyword evidence="3" id="KW-0560">Oxidoreductase</keyword>
<evidence type="ECO:0000256" key="3">
    <source>
        <dbReference type="ARBA" id="ARBA00023002"/>
    </source>
</evidence>
<feature type="transmembrane region" description="Helical" evidence="4">
    <location>
        <begin position="12"/>
        <end position="38"/>
    </location>
</feature>
<sequence>MAHPNRLSNARVLVFGGTSGIGFGVASLAASQGAYVIISGSKQPKVDDKVALLRSYYPSIPKEKITGHAVDLLDTTNHESNITALFDKITENGEKKLDHIVFTAGDFLHLPKIDTVTTDGALAGFSIRFLAPVIIGKLIATGKWMTTAPSSSFTVTGGTNTKRPMKGWFLGAAWGASIEGLMRGLAVELAPVRVNMVEPGAIDTELLQGFFATIGKEVVQQMKATNGLLGTFGDPSDVAEAYGWLMRDYNVTGTIAATDNGRLLTGVQLSGSFREAAEKRDDRA</sequence>
<dbReference type="CDD" id="cd05233">
    <property type="entry name" value="SDR_c"/>
    <property type="match status" value="1"/>
</dbReference>
<dbReference type="PANTHER" id="PTHR43477:SF1">
    <property type="entry name" value="DIHYDROANTICAPSIN 7-DEHYDROGENASE"/>
    <property type="match status" value="1"/>
</dbReference>
<dbReference type="GO" id="GO:0016491">
    <property type="term" value="F:oxidoreductase activity"/>
    <property type="evidence" value="ECO:0007669"/>
    <property type="project" value="UniProtKB-KW"/>
</dbReference>
<dbReference type="InterPro" id="IPR051122">
    <property type="entry name" value="SDR_DHRS6-like"/>
</dbReference>
<keyword evidence="2" id="KW-0521">NADP</keyword>
<name>A0A6A6X6Y3_9PLEO</name>